<evidence type="ECO:0000313" key="1">
    <source>
        <dbReference type="EMBL" id="CAB4127415.1"/>
    </source>
</evidence>
<organism evidence="1">
    <name type="scientific">uncultured Caudovirales phage</name>
    <dbReference type="NCBI Taxonomy" id="2100421"/>
    <lineage>
        <taxon>Viruses</taxon>
        <taxon>Duplodnaviria</taxon>
        <taxon>Heunggongvirae</taxon>
        <taxon>Uroviricota</taxon>
        <taxon>Caudoviricetes</taxon>
        <taxon>Peduoviridae</taxon>
        <taxon>Maltschvirus</taxon>
        <taxon>Maltschvirus maltsch</taxon>
    </lineage>
</organism>
<dbReference type="EMBL" id="LR796209">
    <property type="protein sequence ID" value="CAB4127415.1"/>
    <property type="molecule type" value="Genomic_DNA"/>
</dbReference>
<proteinExistence type="predicted"/>
<accession>A0A6J5L1B1</accession>
<gene>
    <name evidence="1" type="ORF">UFOVP75_185</name>
</gene>
<reference evidence="1" key="1">
    <citation type="submission" date="2020-04" db="EMBL/GenBank/DDBJ databases">
        <authorList>
            <person name="Chiriac C."/>
            <person name="Salcher M."/>
            <person name="Ghai R."/>
            <person name="Kavagutti S V."/>
        </authorList>
    </citation>
    <scope>NUCLEOTIDE SEQUENCE</scope>
</reference>
<name>A0A6J5L1B1_9CAUD</name>
<protein>
    <submittedName>
        <fullName evidence="1">Uncharacterized protein</fullName>
    </submittedName>
</protein>
<sequence>MKIHVFPCGCKVHPVLYYNSVGEVQQHCSEHRFLGLWLFGDMETALSTNSMERLYFSECPAGDDNCPLCCEGQDEDSQ</sequence>